<evidence type="ECO:0000256" key="3">
    <source>
        <dbReference type="ARBA" id="ARBA00022771"/>
    </source>
</evidence>
<evidence type="ECO:0000259" key="9">
    <source>
        <dbReference type="PROSITE" id="PS51805"/>
    </source>
</evidence>
<protein>
    <submittedName>
        <fullName evidence="11">Protein Jade-3-like isoform X1</fullName>
    </submittedName>
</protein>
<dbReference type="AlphaFoldDB" id="A0A6P4Z698"/>
<dbReference type="InterPro" id="IPR011011">
    <property type="entry name" value="Znf_FYVE_PHD"/>
</dbReference>
<feature type="compositionally biased region" description="Polar residues" evidence="7">
    <location>
        <begin position="965"/>
        <end position="996"/>
    </location>
</feature>
<dbReference type="Gene3D" id="3.30.40.10">
    <property type="entry name" value="Zinc/RING finger domain, C3HC4 (zinc finger)"/>
    <property type="match status" value="2"/>
</dbReference>
<dbReference type="InterPro" id="IPR019786">
    <property type="entry name" value="Zinc_finger_PHD-type_CS"/>
</dbReference>
<evidence type="ECO:0000256" key="2">
    <source>
        <dbReference type="ARBA" id="ARBA00022737"/>
    </source>
</evidence>
<dbReference type="PROSITE" id="PS51805">
    <property type="entry name" value="EPHD"/>
    <property type="match status" value="1"/>
</dbReference>
<dbReference type="Proteomes" id="UP000515135">
    <property type="component" value="Unplaced"/>
</dbReference>
<dbReference type="KEGG" id="bbel:109470597"/>
<proteinExistence type="inferred from homology"/>
<organism evidence="10 11">
    <name type="scientific">Branchiostoma belcheri</name>
    <name type="common">Amphioxus</name>
    <dbReference type="NCBI Taxonomy" id="7741"/>
    <lineage>
        <taxon>Eukaryota</taxon>
        <taxon>Metazoa</taxon>
        <taxon>Chordata</taxon>
        <taxon>Cephalochordata</taxon>
        <taxon>Leptocardii</taxon>
        <taxon>Amphioxiformes</taxon>
        <taxon>Branchiostomatidae</taxon>
        <taxon>Branchiostoma</taxon>
    </lineage>
</organism>
<dbReference type="PANTHER" id="PTHR13793">
    <property type="entry name" value="PHD FINGER PROTEINS"/>
    <property type="match status" value="1"/>
</dbReference>
<feature type="compositionally biased region" description="Basic and acidic residues" evidence="7">
    <location>
        <begin position="746"/>
        <end position="759"/>
    </location>
</feature>
<feature type="compositionally biased region" description="Basic residues" evidence="7">
    <location>
        <begin position="1"/>
        <end position="11"/>
    </location>
</feature>
<dbReference type="RefSeq" id="XP_019625126.1">
    <property type="nucleotide sequence ID" value="XM_019769567.1"/>
</dbReference>
<feature type="compositionally biased region" description="Basic and acidic residues" evidence="7">
    <location>
        <begin position="787"/>
        <end position="800"/>
    </location>
</feature>
<feature type="compositionally biased region" description="Acidic residues" evidence="7">
    <location>
        <begin position="588"/>
        <end position="598"/>
    </location>
</feature>
<evidence type="ECO:0000313" key="11">
    <source>
        <dbReference type="RefSeq" id="XP_019625126.1"/>
    </source>
</evidence>
<keyword evidence="2" id="KW-0677">Repeat</keyword>
<evidence type="ECO:0000256" key="7">
    <source>
        <dbReference type="SAM" id="MobiDB-lite"/>
    </source>
</evidence>
<feature type="compositionally biased region" description="Basic and acidic residues" evidence="7">
    <location>
        <begin position="766"/>
        <end position="775"/>
    </location>
</feature>
<feature type="compositionally biased region" description="Basic and acidic residues" evidence="7">
    <location>
        <begin position="693"/>
        <end position="707"/>
    </location>
</feature>
<evidence type="ECO:0000256" key="1">
    <source>
        <dbReference type="ARBA" id="ARBA00022723"/>
    </source>
</evidence>
<feature type="domain" description="PHD-type" evidence="8">
    <location>
        <begin position="240"/>
        <end position="290"/>
    </location>
</feature>
<feature type="compositionally biased region" description="Low complexity" evidence="7">
    <location>
        <begin position="26"/>
        <end position="47"/>
    </location>
</feature>
<dbReference type="GO" id="GO:0008270">
    <property type="term" value="F:zinc ion binding"/>
    <property type="evidence" value="ECO:0007669"/>
    <property type="project" value="UniProtKB-KW"/>
</dbReference>
<dbReference type="FunFam" id="3.30.40.10:FF:000004">
    <property type="entry name" value="Jade family PHD finger 2"/>
    <property type="match status" value="1"/>
</dbReference>
<dbReference type="PROSITE" id="PS50016">
    <property type="entry name" value="ZF_PHD_2"/>
    <property type="match status" value="1"/>
</dbReference>
<dbReference type="GO" id="GO:0000123">
    <property type="term" value="C:histone acetyltransferase complex"/>
    <property type="evidence" value="ECO:0007669"/>
    <property type="project" value="TreeGrafter"/>
</dbReference>
<dbReference type="FunFam" id="3.30.40.10:FF:000030">
    <property type="entry name" value="Protein Jade-1 isoform 1"/>
    <property type="match status" value="1"/>
</dbReference>
<feature type="compositionally biased region" description="Polar residues" evidence="7">
    <location>
        <begin position="817"/>
        <end position="826"/>
    </location>
</feature>
<dbReference type="InterPro" id="IPR019787">
    <property type="entry name" value="Znf_PHD-finger"/>
</dbReference>
<feature type="compositionally biased region" description="Basic and acidic residues" evidence="7">
    <location>
        <begin position="432"/>
        <end position="444"/>
    </location>
</feature>
<feature type="compositionally biased region" description="Polar residues" evidence="7">
    <location>
        <begin position="60"/>
        <end position="73"/>
    </location>
</feature>
<feature type="compositionally biased region" description="Basic and acidic residues" evidence="7">
    <location>
        <begin position="842"/>
        <end position="861"/>
    </location>
</feature>
<dbReference type="CDD" id="cd15671">
    <property type="entry name" value="ePHD_JADE"/>
    <property type="match status" value="1"/>
</dbReference>
<sequence>MERRAPKRRRSRSDGSDTDDEVSRAVSPDSLQGPSSSTSQASGSVCSLPLSTNDREQDPVSDSQFSKFGSPSERSLHSNKPAEMFRKDLISAMKLPDSQQLQPEDFLVMTDTWKQEWERGVQVPVNPDMFPHPTMKEIVPREKQGCFKMPRKLLKLSAPEKDSEGSVTLQLADNTCRYDLDDTDLHWLTVVNTEREVTGEAAIDEYTMERVIEELENKCHENKQLTIETEEGLGIEYDEDVICDVCRSPDCEEGNEMVFCDSCNICVHQACYGIQKIPEGSWVCRTCALGITPTCLLCPKKGGAMKSTRSGTKWCHVSCALWVPEVSIGVPEKMEPVCKISQIPPSRWDLICCLCRERTGAPIQCVVTTCKVAFHVTCAFQNGLEMKTVLEGLDEEVKFKSYCPKHTKKRQGVTDGAAETTVRSSSTLSPKKKTEEEKRNERADRLERLEEEFYTLVTPSEIAAALEQPEDVVDVVCEYWKLKRKANFNRPLVMPKTEEADMLSQAEEDSLYRRLKMFMHLRQDLERVRNLCYMVGKREKLKRQQCRVAEEVFYKTLKVVEEEWEDLDISTLPLRDPKPEIEPHSTEDTMEEEEEEEASNSQESPSLDEQKDSESPRNGLSIQMELLRGSGDKGKHKYSSKHRSRDRANGRFLPQHEVTKRKLDEYIASIDTTPKKSRSPNHSSSPTNVSGHQEGRRTSPNIKEKSRSPPVKSSRSPSRRTSPKYKNDTRSSPQSRESSRFSSLAREVKRSPNALERRTSPRTSPKVKESSKSPKSDALSPSHHRSSRNEDGKRSYKESAPRISLSNLSGYRIPKKTSPNAVNQSKIEQKPVKSPLQSQSPLKDRQERPMRFGDRGRDGYRRLPLSTSPTQLSKKRMDHHFNQTSGSHLQYDNVDGEVSLRRSTSPAGSNESGPTPQKYPTVVIDSDSDNEIDVEHNSDSESTTGLSHANRLSRYGQNLPHRSPNRSLHNSPGMRNSPQARLQGSPLSRGSPNARLNNPPVGLSKPKSIKNRITDAVSRFWNSGS</sequence>
<keyword evidence="4" id="KW-0862">Zinc</keyword>
<keyword evidence="1" id="KW-0479">Metal-binding</keyword>
<evidence type="ECO:0000259" key="8">
    <source>
        <dbReference type="PROSITE" id="PS50016"/>
    </source>
</evidence>
<dbReference type="PANTHER" id="PTHR13793:SF160">
    <property type="entry name" value="PHD FINGER PROTEIN RHINOCEROS"/>
    <property type="match status" value="1"/>
</dbReference>
<evidence type="ECO:0000256" key="6">
    <source>
        <dbReference type="PROSITE-ProRule" id="PRU00146"/>
    </source>
</evidence>
<dbReference type="SUPFAM" id="SSF57903">
    <property type="entry name" value="FYVE/PHD zinc finger"/>
    <property type="match status" value="1"/>
</dbReference>
<dbReference type="GO" id="GO:0006357">
    <property type="term" value="P:regulation of transcription by RNA polymerase II"/>
    <property type="evidence" value="ECO:0007669"/>
    <property type="project" value="TreeGrafter"/>
</dbReference>
<dbReference type="CDD" id="cd15573">
    <property type="entry name" value="PHD_JADE"/>
    <property type="match status" value="1"/>
</dbReference>
<dbReference type="Pfam" id="PF13832">
    <property type="entry name" value="zf-HC5HC2H_2"/>
    <property type="match status" value="1"/>
</dbReference>
<dbReference type="InterPro" id="IPR001965">
    <property type="entry name" value="Znf_PHD"/>
</dbReference>
<dbReference type="SMART" id="SM00249">
    <property type="entry name" value="PHD"/>
    <property type="match status" value="2"/>
</dbReference>
<accession>A0A6P4Z698</accession>
<feature type="compositionally biased region" description="Basic residues" evidence="7">
    <location>
        <begin position="634"/>
        <end position="645"/>
    </location>
</feature>
<dbReference type="GeneID" id="109470597"/>
<feature type="region of interest" description="Disordered" evidence="7">
    <location>
        <begin position="571"/>
        <end position="1010"/>
    </location>
</feature>
<feature type="domain" description="PHD-type" evidence="9">
    <location>
        <begin position="292"/>
        <end position="407"/>
    </location>
</feature>
<feature type="compositionally biased region" description="Low complexity" evidence="7">
    <location>
        <begin position="730"/>
        <end position="745"/>
    </location>
</feature>
<feature type="compositionally biased region" description="Polar residues" evidence="7">
    <location>
        <begin position="680"/>
        <end position="691"/>
    </location>
</feature>
<evidence type="ECO:0000313" key="10">
    <source>
        <dbReference type="Proteomes" id="UP000515135"/>
    </source>
</evidence>
<feature type="compositionally biased region" description="Polar residues" evidence="7">
    <location>
        <begin position="901"/>
        <end position="915"/>
    </location>
</feature>
<dbReference type="InterPro" id="IPR034732">
    <property type="entry name" value="EPHD"/>
</dbReference>
<reference evidence="11" key="1">
    <citation type="submission" date="2025-08" db="UniProtKB">
        <authorList>
            <consortium name="RefSeq"/>
        </authorList>
    </citation>
    <scope>IDENTIFICATION</scope>
    <source>
        <tissue evidence="11">Gonad</tissue>
    </source>
</reference>
<keyword evidence="3 6" id="KW-0863">Zinc-finger</keyword>
<feature type="compositionally biased region" description="Basic and acidic residues" evidence="7">
    <location>
        <begin position="575"/>
        <end position="587"/>
    </location>
</feature>
<evidence type="ECO:0000256" key="5">
    <source>
        <dbReference type="ARBA" id="ARBA00038371"/>
    </source>
</evidence>
<dbReference type="Pfam" id="PF10513">
    <property type="entry name" value="EPL1"/>
    <property type="match status" value="1"/>
</dbReference>
<name>A0A6P4Z698_BRABE</name>
<dbReference type="Pfam" id="PF13831">
    <property type="entry name" value="PHD_2"/>
    <property type="match status" value="1"/>
</dbReference>
<gene>
    <name evidence="11" type="primary">LOC109470597</name>
</gene>
<feature type="region of interest" description="Disordered" evidence="7">
    <location>
        <begin position="1"/>
        <end position="81"/>
    </location>
</feature>
<keyword evidence="10" id="KW-1185">Reference proteome</keyword>
<feature type="region of interest" description="Disordered" evidence="7">
    <location>
        <begin position="410"/>
        <end position="444"/>
    </location>
</feature>
<dbReference type="OrthoDB" id="20839at2759"/>
<dbReference type="PROSITE" id="PS01359">
    <property type="entry name" value="ZF_PHD_1"/>
    <property type="match status" value="1"/>
</dbReference>
<dbReference type="InterPro" id="IPR019542">
    <property type="entry name" value="Enhancer_polycomb-like_N"/>
</dbReference>
<evidence type="ECO:0000256" key="4">
    <source>
        <dbReference type="ARBA" id="ARBA00022833"/>
    </source>
</evidence>
<dbReference type="InterPro" id="IPR050701">
    <property type="entry name" value="Histone_Mod_Regulator"/>
</dbReference>
<comment type="similarity">
    <text evidence="5">Belongs to the JADE family.</text>
</comment>
<dbReference type="InterPro" id="IPR013083">
    <property type="entry name" value="Znf_RING/FYVE/PHD"/>
</dbReference>